<evidence type="ECO:0000313" key="2">
    <source>
        <dbReference type="RefSeq" id="XP_073917830.1"/>
    </source>
</evidence>
<accession>A0AC58LL16</accession>
<name>A0AC58LL16_CASCN</name>
<keyword evidence="1" id="KW-1185">Reference proteome</keyword>
<evidence type="ECO:0000313" key="1">
    <source>
        <dbReference type="Proteomes" id="UP001732720"/>
    </source>
</evidence>
<protein>
    <submittedName>
        <fullName evidence="2">Ral guanine nucleotide dissociation stimulator-like</fullName>
    </submittedName>
</protein>
<reference evidence="2" key="1">
    <citation type="submission" date="2025-08" db="UniProtKB">
        <authorList>
            <consortium name="RefSeq"/>
        </authorList>
    </citation>
    <scope>IDENTIFICATION</scope>
</reference>
<sequence>MKMKMYFISFPEFVKVHACHGFLVTKPLDSSANSSRYGYFHDACDEQIKNLICFFIEMWLDKYPEDFCKSKDLDILNQLMAYLLVNMPFSELTVRSIIC</sequence>
<organism evidence="1 2">
    <name type="scientific">Castor canadensis</name>
    <name type="common">American beaver</name>
    <dbReference type="NCBI Taxonomy" id="51338"/>
    <lineage>
        <taxon>Eukaryota</taxon>
        <taxon>Metazoa</taxon>
        <taxon>Chordata</taxon>
        <taxon>Craniata</taxon>
        <taxon>Vertebrata</taxon>
        <taxon>Euteleostomi</taxon>
        <taxon>Mammalia</taxon>
        <taxon>Eutheria</taxon>
        <taxon>Euarchontoglires</taxon>
        <taxon>Glires</taxon>
        <taxon>Rodentia</taxon>
        <taxon>Castorimorpha</taxon>
        <taxon>Castoridae</taxon>
        <taxon>Castor</taxon>
    </lineage>
</organism>
<proteinExistence type="predicted"/>
<dbReference type="Proteomes" id="UP001732720">
    <property type="component" value="Chromosome 19"/>
</dbReference>
<dbReference type="RefSeq" id="XP_073917830.1">
    <property type="nucleotide sequence ID" value="XM_074061729.1"/>
</dbReference>
<gene>
    <name evidence="2" type="primary">LOC109697362</name>
</gene>